<dbReference type="PANTHER" id="PTHR43084:SF1">
    <property type="entry name" value="PERSULFIDE DIOXYGENASE ETHE1, MITOCHONDRIAL"/>
    <property type="match status" value="1"/>
</dbReference>
<evidence type="ECO:0000259" key="3">
    <source>
        <dbReference type="SMART" id="SM00849"/>
    </source>
</evidence>
<dbReference type="Gene3D" id="3.60.15.10">
    <property type="entry name" value="Ribonuclease Z/Hydroxyacylglutathione hydrolase-like"/>
    <property type="match status" value="1"/>
</dbReference>
<protein>
    <submittedName>
        <fullName evidence="4">MBL fold metallo-hydrolase</fullName>
    </submittedName>
</protein>
<feature type="region of interest" description="Disordered" evidence="2">
    <location>
        <begin position="1"/>
        <end position="21"/>
    </location>
</feature>
<accession>A0ABT1CNS7</accession>
<comment type="caution">
    <text evidence="4">The sequence shown here is derived from an EMBL/GenBank/DDBJ whole genome shotgun (WGS) entry which is preliminary data.</text>
</comment>
<dbReference type="InterPro" id="IPR001279">
    <property type="entry name" value="Metallo-B-lactamas"/>
</dbReference>
<dbReference type="InterPro" id="IPR036866">
    <property type="entry name" value="RibonucZ/Hydroxyglut_hydro"/>
</dbReference>
<dbReference type="Pfam" id="PF00753">
    <property type="entry name" value="Lactamase_B"/>
    <property type="match status" value="1"/>
</dbReference>
<keyword evidence="1" id="KW-0479">Metal-binding</keyword>
<reference evidence="4 5" key="1">
    <citation type="submission" date="2020-01" db="EMBL/GenBank/DDBJ databases">
        <title>Genomes of bacteria type strains.</title>
        <authorList>
            <person name="Chen J."/>
            <person name="Zhu S."/>
            <person name="Yang J."/>
        </authorList>
    </citation>
    <scope>NUCLEOTIDE SEQUENCE [LARGE SCALE GENOMIC DNA]</scope>
    <source>
        <strain evidence="4 5">DSM 16655</strain>
    </source>
</reference>
<dbReference type="EMBL" id="JAAAML010000001">
    <property type="protein sequence ID" value="MCO6407853.1"/>
    <property type="molecule type" value="Genomic_DNA"/>
</dbReference>
<dbReference type="Proteomes" id="UP001320715">
    <property type="component" value="Unassembled WGS sequence"/>
</dbReference>
<dbReference type="InterPro" id="IPR051682">
    <property type="entry name" value="Mito_Persulfide_Diox"/>
</dbReference>
<gene>
    <name evidence="4" type="ORF">GTW23_06645</name>
</gene>
<dbReference type="SMART" id="SM00849">
    <property type="entry name" value="Lactamase_B"/>
    <property type="match status" value="1"/>
</dbReference>
<name>A0ABT1CNS7_9HYPH</name>
<keyword evidence="5" id="KW-1185">Reference proteome</keyword>
<evidence type="ECO:0000256" key="1">
    <source>
        <dbReference type="ARBA" id="ARBA00022723"/>
    </source>
</evidence>
<evidence type="ECO:0000256" key="2">
    <source>
        <dbReference type="SAM" id="MobiDB-lite"/>
    </source>
</evidence>
<feature type="domain" description="Metallo-beta-lactamase" evidence="3">
    <location>
        <begin position="31"/>
        <end position="221"/>
    </location>
</feature>
<dbReference type="SUPFAM" id="SSF56281">
    <property type="entry name" value="Metallo-hydrolase/oxidoreductase"/>
    <property type="match status" value="1"/>
</dbReference>
<dbReference type="PANTHER" id="PTHR43084">
    <property type="entry name" value="PERSULFIDE DIOXYGENASE ETHE1"/>
    <property type="match status" value="1"/>
</dbReference>
<proteinExistence type="predicted"/>
<dbReference type="CDD" id="cd07724">
    <property type="entry name" value="POD-like_MBL-fold"/>
    <property type="match status" value="1"/>
</dbReference>
<evidence type="ECO:0000313" key="5">
    <source>
        <dbReference type="Proteomes" id="UP001320715"/>
    </source>
</evidence>
<organism evidence="4 5">
    <name type="scientific">Hoeflea alexandrii</name>
    <dbReference type="NCBI Taxonomy" id="288436"/>
    <lineage>
        <taxon>Bacteria</taxon>
        <taxon>Pseudomonadati</taxon>
        <taxon>Pseudomonadota</taxon>
        <taxon>Alphaproteobacteria</taxon>
        <taxon>Hyphomicrobiales</taxon>
        <taxon>Rhizobiaceae</taxon>
        <taxon>Hoeflea</taxon>
    </lineage>
</organism>
<sequence length="309" mass="34148">MKEAELSPHKQSHSRGTGSADVVGFYDDDTGSIQYLVSDPQTGKGALIDAVMGFDPAHASIDPQGVSKIIEYARDTNIDISWILDTHPHADHLMASWYLKQRLGAVNAIGEKVRDIAELWRKLYHLPDAFRPERDFDRLFGDGETFKIGKLPVRVMLTPGHTLGSVTYVVGSDAAFVNDTFMQPDVGTARADFPGGSAGQLYDSLQSILALDDETRLFVGHDYGTDSRTEPAWESTVAEQHTSNAHIGGGTSKQNYVKQRDARDKTLALPDRMLHVLQMNLRAGRAPEPESDGKRYLKIPLNRFPKETA</sequence>
<evidence type="ECO:0000313" key="4">
    <source>
        <dbReference type="EMBL" id="MCO6407853.1"/>
    </source>
</evidence>
<dbReference type="InterPro" id="IPR044528">
    <property type="entry name" value="POD-like_MBL-fold"/>
</dbReference>